<dbReference type="Gene3D" id="1.10.489.10">
    <property type="entry name" value="Chloroperoxidase-like"/>
    <property type="match status" value="2"/>
</dbReference>
<dbReference type="SUPFAM" id="SSF47571">
    <property type="entry name" value="Cloroperoxidase"/>
    <property type="match status" value="2"/>
</dbReference>
<evidence type="ECO:0000256" key="6">
    <source>
        <dbReference type="ARBA" id="ARBA00023004"/>
    </source>
</evidence>
<sequence>MADKATAMAWETASDPFALPAGTYYRPTSDEVSGVPGASAKFARGPCPALNTLANLGFINRSGKNVELRALRRAVHSVFPLSKAFVWALSASKPAQFDLSALCQRDLGEHDVSLLREDAAFQPDQSQLHAGLVQQLDAACQDKTRLSRSDLVQFHGARLRDSKARNKAFEFTSGQQIAAHGEIALILSIFGDGTSAPSSDLRTFLVEERLPTGYARPKRSLSTLGVLGRVLRVSGRPKNDRKYHRAPCPCMNSLANHGYLPRDGKNLTPEMIKRAVVEVFNLDEGLAQTLVSSLPPTLTLADLGVHNFIEHDASMIHDDHFFGRDPAEINATLADALLQSAPAQRLTKREIAHFRHDREKQCARTNPEYDFGAKKQAAAYAEAASVLLAMGDYESESISVADARSFLVEERIPDGFQRPQHTITASKALYVAAKIKAMSMWPWTLVESMERALENLSAGVWVPGFPLSAAT</sequence>
<keyword evidence="10" id="KW-1185">Reference proteome</keyword>
<evidence type="ECO:0000256" key="4">
    <source>
        <dbReference type="ARBA" id="ARBA00022723"/>
    </source>
</evidence>
<evidence type="ECO:0000256" key="7">
    <source>
        <dbReference type="ARBA" id="ARBA00025795"/>
    </source>
</evidence>
<dbReference type="PANTHER" id="PTHR33577">
    <property type="entry name" value="STERIGMATOCYSTIN BIOSYNTHESIS PEROXIDASE STCC-RELATED"/>
    <property type="match status" value="1"/>
</dbReference>
<comment type="caution">
    <text evidence="9">The sequence shown here is derived from an EMBL/GenBank/DDBJ whole genome shotgun (WGS) entry which is preliminary data.</text>
</comment>
<feature type="domain" description="Heme haloperoxidase family profile" evidence="8">
    <location>
        <begin position="226"/>
        <end position="433"/>
    </location>
</feature>
<feature type="domain" description="Heme haloperoxidase family profile" evidence="8">
    <location>
        <begin position="21"/>
        <end position="228"/>
    </location>
</feature>
<dbReference type="GO" id="GO:0046872">
    <property type="term" value="F:metal ion binding"/>
    <property type="evidence" value="ECO:0007669"/>
    <property type="project" value="UniProtKB-KW"/>
</dbReference>
<dbReference type="PROSITE" id="PS51405">
    <property type="entry name" value="HEME_HALOPEROXIDASE"/>
    <property type="match status" value="2"/>
</dbReference>
<evidence type="ECO:0000259" key="8">
    <source>
        <dbReference type="PROSITE" id="PS51405"/>
    </source>
</evidence>
<keyword evidence="2" id="KW-0575">Peroxidase</keyword>
<evidence type="ECO:0000313" key="9">
    <source>
        <dbReference type="EMBL" id="KAJ0407053.1"/>
    </source>
</evidence>
<evidence type="ECO:0000256" key="3">
    <source>
        <dbReference type="ARBA" id="ARBA00022617"/>
    </source>
</evidence>
<keyword evidence="5" id="KW-0560">Oxidoreductase</keyword>
<comment type="cofactor">
    <cofactor evidence="1">
        <name>heme b</name>
        <dbReference type="ChEBI" id="CHEBI:60344"/>
    </cofactor>
</comment>
<name>A0AAD5M9I1_PYTIN</name>
<dbReference type="InterPro" id="IPR000028">
    <property type="entry name" value="Chloroperoxidase"/>
</dbReference>
<organism evidence="9 10">
    <name type="scientific">Pythium insidiosum</name>
    <name type="common">Pythiosis disease agent</name>
    <dbReference type="NCBI Taxonomy" id="114742"/>
    <lineage>
        <taxon>Eukaryota</taxon>
        <taxon>Sar</taxon>
        <taxon>Stramenopiles</taxon>
        <taxon>Oomycota</taxon>
        <taxon>Peronosporomycetes</taxon>
        <taxon>Pythiales</taxon>
        <taxon>Pythiaceae</taxon>
        <taxon>Pythium</taxon>
    </lineage>
</organism>
<keyword evidence="6" id="KW-0408">Iron</keyword>
<evidence type="ECO:0000256" key="5">
    <source>
        <dbReference type="ARBA" id="ARBA00023002"/>
    </source>
</evidence>
<evidence type="ECO:0000313" key="10">
    <source>
        <dbReference type="Proteomes" id="UP001209570"/>
    </source>
</evidence>
<accession>A0AAD5M9I1</accession>
<dbReference type="Proteomes" id="UP001209570">
    <property type="component" value="Unassembled WGS sequence"/>
</dbReference>
<gene>
    <name evidence="9" type="ORF">P43SY_005326</name>
</gene>
<dbReference type="AlphaFoldDB" id="A0AAD5M9I1"/>
<dbReference type="InterPro" id="IPR036851">
    <property type="entry name" value="Chloroperoxidase-like_sf"/>
</dbReference>
<protein>
    <recommendedName>
        <fullName evidence="8">Heme haloperoxidase family profile domain-containing protein</fullName>
    </recommendedName>
</protein>
<reference evidence="9" key="1">
    <citation type="submission" date="2021-12" db="EMBL/GenBank/DDBJ databases">
        <title>Prjna785345.</title>
        <authorList>
            <person name="Rujirawat T."/>
            <person name="Krajaejun T."/>
        </authorList>
    </citation>
    <scope>NUCLEOTIDE SEQUENCE</scope>
    <source>
        <strain evidence="9">Pi057C3</strain>
    </source>
</reference>
<dbReference type="EMBL" id="JAKCXM010000025">
    <property type="protein sequence ID" value="KAJ0407053.1"/>
    <property type="molecule type" value="Genomic_DNA"/>
</dbReference>
<evidence type="ECO:0000256" key="2">
    <source>
        <dbReference type="ARBA" id="ARBA00022559"/>
    </source>
</evidence>
<keyword evidence="4" id="KW-0479">Metal-binding</keyword>
<comment type="similarity">
    <text evidence="7">Belongs to the chloroperoxidase family.</text>
</comment>
<dbReference type="GO" id="GO:0004601">
    <property type="term" value="F:peroxidase activity"/>
    <property type="evidence" value="ECO:0007669"/>
    <property type="project" value="UniProtKB-KW"/>
</dbReference>
<keyword evidence="3" id="KW-0349">Heme</keyword>
<evidence type="ECO:0000256" key="1">
    <source>
        <dbReference type="ARBA" id="ARBA00001970"/>
    </source>
</evidence>
<proteinExistence type="inferred from homology"/>
<dbReference type="Pfam" id="PF01328">
    <property type="entry name" value="Peroxidase_2"/>
    <property type="match status" value="2"/>
</dbReference>
<dbReference type="PANTHER" id="PTHR33577:SF9">
    <property type="entry name" value="PEROXIDASE STCC"/>
    <property type="match status" value="1"/>
</dbReference>